<dbReference type="EMBL" id="CP049934">
    <property type="protein sequence ID" value="QIM16610.1"/>
    <property type="molecule type" value="Genomic_DNA"/>
</dbReference>
<proteinExistence type="predicted"/>
<sequence>MNWNDCLNRLNEVNEKYGHSAPPPAKKVYDFLSFARSRYGLFIPVEFAEFWKLQNGLEFDGNVFYHVDESSNEDIDPSDVSTNNSIIATNAIWRENEGNPRYTFLGDGNIDWYVYDTESGRYLVLDKSSAEIMETFDNFEEFFTTVLTQMVEQI</sequence>
<keyword evidence="3" id="KW-1185">Reference proteome</keyword>
<reference evidence="2 3" key="1">
    <citation type="submission" date="2020-03" db="EMBL/GenBank/DDBJ databases">
        <title>Leucobacter sp. nov., isolated from beetles.</title>
        <authorList>
            <person name="Hyun D.-W."/>
            <person name="Bae J.-W."/>
        </authorList>
    </citation>
    <scope>NUCLEOTIDE SEQUENCE [LARGE SCALE GENOMIC DNA]</scope>
    <source>
        <strain evidence="2 3">HDW9B</strain>
    </source>
</reference>
<organism evidence="2 3">
    <name type="scientific">Leucobacter insecticola</name>
    <dbReference type="NCBI Taxonomy" id="2714934"/>
    <lineage>
        <taxon>Bacteria</taxon>
        <taxon>Bacillati</taxon>
        <taxon>Actinomycetota</taxon>
        <taxon>Actinomycetes</taxon>
        <taxon>Micrococcales</taxon>
        <taxon>Microbacteriaceae</taxon>
        <taxon>Leucobacter</taxon>
    </lineage>
</organism>
<dbReference type="Proteomes" id="UP000501387">
    <property type="component" value="Chromosome"/>
</dbReference>
<accession>A0A6G8FJH4</accession>
<protein>
    <recommendedName>
        <fullName evidence="1">Knr4/Smi1-like domain-containing protein</fullName>
    </recommendedName>
</protein>
<dbReference type="InterPro" id="IPR037883">
    <property type="entry name" value="Knr4/Smi1-like_sf"/>
</dbReference>
<dbReference type="KEGG" id="lins:G7067_09650"/>
<evidence type="ECO:0000313" key="2">
    <source>
        <dbReference type="EMBL" id="QIM16610.1"/>
    </source>
</evidence>
<dbReference type="SUPFAM" id="SSF160631">
    <property type="entry name" value="SMI1/KNR4-like"/>
    <property type="match status" value="1"/>
</dbReference>
<dbReference type="RefSeq" id="WP_166323803.1">
    <property type="nucleotide sequence ID" value="NZ_CP049934.1"/>
</dbReference>
<dbReference type="Gene3D" id="3.40.1580.10">
    <property type="entry name" value="SMI1/KNR4-like"/>
    <property type="match status" value="1"/>
</dbReference>
<evidence type="ECO:0000313" key="3">
    <source>
        <dbReference type="Proteomes" id="UP000501387"/>
    </source>
</evidence>
<gene>
    <name evidence="2" type="ORF">G7067_09650</name>
</gene>
<dbReference type="Pfam" id="PF09346">
    <property type="entry name" value="SMI1_KNR4"/>
    <property type="match status" value="1"/>
</dbReference>
<dbReference type="AlphaFoldDB" id="A0A6G8FJH4"/>
<feature type="domain" description="Knr4/Smi1-like" evidence="1">
    <location>
        <begin position="36"/>
        <end position="143"/>
    </location>
</feature>
<dbReference type="InterPro" id="IPR018958">
    <property type="entry name" value="Knr4/Smi1-like_dom"/>
</dbReference>
<name>A0A6G8FJH4_9MICO</name>
<dbReference type="NCBIfam" id="NF038335">
    <property type="entry name" value="YPO0640_fam"/>
    <property type="match status" value="1"/>
</dbReference>
<evidence type="ECO:0000259" key="1">
    <source>
        <dbReference type="Pfam" id="PF09346"/>
    </source>
</evidence>